<evidence type="ECO:0000313" key="3">
    <source>
        <dbReference type="Proteomes" id="UP001287356"/>
    </source>
</evidence>
<dbReference type="Proteomes" id="UP001287356">
    <property type="component" value="Unassembled WGS sequence"/>
</dbReference>
<reference evidence="2" key="1">
    <citation type="journal article" date="2023" name="Mol. Phylogenet. Evol.">
        <title>Genome-scale phylogeny and comparative genomics of the fungal order Sordariales.</title>
        <authorList>
            <person name="Hensen N."/>
            <person name="Bonometti L."/>
            <person name="Westerberg I."/>
            <person name="Brannstrom I.O."/>
            <person name="Guillou S."/>
            <person name="Cros-Aarteil S."/>
            <person name="Calhoun S."/>
            <person name="Haridas S."/>
            <person name="Kuo A."/>
            <person name="Mondo S."/>
            <person name="Pangilinan J."/>
            <person name="Riley R."/>
            <person name="LaButti K."/>
            <person name="Andreopoulos B."/>
            <person name="Lipzen A."/>
            <person name="Chen C."/>
            <person name="Yan M."/>
            <person name="Daum C."/>
            <person name="Ng V."/>
            <person name="Clum A."/>
            <person name="Steindorff A."/>
            <person name="Ohm R.A."/>
            <person name="Martin F."/>
            <person name="Silar P."/>
            <person name="Natvig D.O."/>
            <person name="Lalanne C."/>
            <person name="Gautier V."/>
            <person name="Ament-Velasquez S.L."/>
            <person name="Kruys A."/>
            <person name="Hutchinson M.I."/>
            <person name="Powell A.J."/>
            <person name="Barry K."/>
            <person name="Miller A.N."/>
            <person name="Grigoriev I.V."/>
            <person name="Debuchy R."/>
            <person name="Gladieux P."/>
            <person name="Hiltunen Thoren M."/>
            <person name="Johannesson H."/>
        </authorList>
    </citation>
    <scope>NUCLEOTIDE SEQUENCE</scope>
    <source>
        <strain evidence="2">CBS 958.72</strain>
    </source>
</reference>
<comment type="caution">
    <text evidence="2">The sequence shown here is derived from an EMBL/GenBank/DDBJ whole genome shotgun (WGS) entry which is preliminary data.</text>
</comment>
<feature type="compositionally biased region" description="Basic and acidic residues" evidence="1">
    <location>
        <begin position="41"/>
        <end position="60"/>
    </location>
</feature>
<gene>
    <name evidence="2" type="ORF">B0T24DRAFT_332539</name>
</gene>
<organism evidence="2 3">
    <name type="scientific">Lasiosphaeria ovina</name>
    <dbReference type="NCBI Taxonomy" id="92902"/>
    <lineage>
        <taxon>Eukaryota</taxon>
        <taxon>Fungi</taxon>
        <taxon>Dikarya</taxon>
        <taxon>Ascomycota</taxon>
        <taxon>Pezizomycotina</taxon>
        <taxon>Sordariomycetes</taxon>
        <taxon>Sordariomycetidae</taxon>
        <taxon>Sordariales</taxon>
        <taxon>Lasiosphaeriaceae</taxon>
        <taxon>Lasiosphaeria</taxon>
    </lineage>
</organism>
<reference evidence="2" key="2">
    <citation type="submission" date="2023-06" db="EMBL/GenBank/DDBJ databases">
        <authorList>
            <consortium name="Lawrence Berkeley National Laboratory"/>
            <person name="Haridas S."/>
            <person name="Hensen N."/>
            <person name="Bonometti L."/>
            <person name="Westerberg I."/>
            <person name="Brannstrom I.O."/>
            <person name="Guillou S."/>
            <person name="Cros-Aarteil S."/>
            <person name="Calhoun S."/>
            <person name="Kuo A."/>
            <person name="Mondo S."/>
            <person name="Pangilinan J."/>
            <person name="Riley R."/>
            <person name="Labutti K."/>
            <person name="Andreopoulos B."/>
            <person name="Lipzen A."/>
            <person name="Chen C."/>
            <person name="Yanf M."/>
            <person name="Daum C."/>
            <person name="Ng V."/>
            <person name="Clum A."/>
            <person name="Steindorff A."/>
            <person name="Ohm R."/>
            <person name="Martin F."/>
            <person name="Silar P."/>
            <person name="Natvig D."/>
            <person name="Lalanne C."/>
            <person name="Gautier V."/>
            <person name="Ament-Velasquez S.L."/>
            <person name="Kruys A."/>
            <person name="Hutchinson M.I."/>
            <person name="Powell A.J."/>
            <person name="Barry K."/>
            <person name="Miller A.N."/>
            <person name="Grigoriev I.V."/>
            <person name="Debuchy R."/>
            <person name="Gladieux P."/>
            <person name="Thoren M.H."/>
            <person name="Johannesson H."/>
        </authorList>
    </citation>
    <scope>NUCLEOTIDE SEQUENCE</scope>
    <source>
        <strain evidence="2">CBS 958.72</strain>
    </source>
</reference>
<evidence type="ECO:0000256" key="1">
    <source>
        <dbReference type="SAM" id="MobiDB-lite"/>
    </source>
</evidence>
<accession>A0AAE0K7U0</accession>
<dbReference type="AlphaFoldDB" id="A0AAE0K7U0"/>
<feature type="region of interest" description="Disordered" evidence="1">
    <location>
        <begin position="41"/>
        <end position="62"/>
    </location>
</feature>
<keyword evidence="3" id="KW-1185">Reference proteome</keyword>
<proteinExistence type="predicted"/>
<name>A0AAE0K7U0_9PEZI</name>
<protein>
    <submittedName>
        <fullName evidence="2">Uncharacterized protein</fullName>
    </submittedName>
</protein>
<sequence length="312" mass="33502">MLIEKRCGPGKLWTFENNGVQFLTDTVVNPQGIGLDGQQLTEERGQDKGSPDDSPQRGEKGIGVSSFMMASGPLLSPPGWQHDTHLQALSSAGWPREPVAEVSVNVKEYFSPPQPTVRRLSLDPARSARDLSPLQLLANVAGRSQSAAQLMHPPIVVSASDPAMPAATERDVQLINGSGNATQHSFPDQTPTRLGMEGQLEVMQPTRNSRPGGAGNSSLPGWTYFPTGYFEVNSGDVSWVGDIRVGPSIGIPVPPPSDITHEVSTISSELSLLDQIMPVANHSGDKYISGPVYRTNDFTNIADGLEITFFSF</sequence>
<dbReference type="EMBL" id="JAULSN010000005">
    <property type="protein sequence ID" value="KAK3371661.1"/>
    <property type="molecule type" value="Genomic_DNA"/>
</dbReference>
<evidence type="ECO:0000313" key="2">
    <source>
        <dbReference type="EMBL" id="KAK3371661.1"/>
    </source>
</evidence>